<dbReference type="AlphaFoldDB" id="A0AAV5QKZ3"/>
<organism evidence="4 5">
    <name type="scientific">Saccharomycopsis crataegensis</name>
    <dbReference type="NCBI Taxonomy" id="43959"/>
    <lineage>
        <taxon>Eukaryota</taxon>
        <taxon>Fungi</taxon>
        <taxon>Dikarya</taxon>
        <taxon>Ascomycota</taxon>
        <taxon>Saccharomycotina</taxon>
        <taxon>Saccharomycetes</taxon>
        <taxon>Saccharomycopsidaceae</taxon>
        <taxon>Saccharomycopsis</taxon>
    </lineage>
</organism>
<dbReference type="Pfam" id="PF11022">
    <property type="entry name" value="ATP19"/>
    <property type="match status" value="1"/>
</dbReference>
<gene>
    <name evidence="4" type="ORF">DASC09_027780</name>
</gene>
<evidence type="ECO:0000256" key="2">
    <source>
        <dbReference type="ARBA" id="ARBA00023128"/>
    </source>
</evidence>
<evidence type="ECO:0000313" key="4">
    <source>
        <dbReference type="EMBL" id="GMM35453.1"/>
    </source>
</evidence>
<keyword evidence="5" id="KW-1185">Reference proteome</keyword>
<reference evidence="4 5" key="1">
    <citation type="journal article" date="2023" name="Elife">
        <title>Identification of key yeast species and microbe-microbe interactions impacting larval growth of Drosophila in the wild.</title>
        <authorList>
            <person name="Mure A."/>
            <person name="Sugiura Y."/>
            <person name="Maeda R."/>
            <person name="Honda K."/>
            <person name="Sakurai N."/>
            <person name="Takahashi Y."/>
            <person name="Watada M."/>
            <person name="Katoh T."/>
            <person name="Gotoh A."/>
            <person name="Gotoh Y."/>
            <person name="Taniguchi I."/>
            <person name="Nakamura K."/>
            <person name="Hayashi T."/>
            <person name="Katayama T."/>
            <person name="Uemura T."/>
            <person name="Hattori Y."/>
        </authorList>
    </citation>
    <scope>NUCLEOTIDE SEQUENCE [LARGE SCALE GENOMIC DNA]</scope>
    <source>
        <strain evidence="4 5">SC-9</strain>
    </source>
</reference>
<dbReference type="Proteomes" id="UP001360560">
    <property type="component" value="Unassembled WGS sequence"/>
</dbReference>
<name>A0AAV5QKZ3_9ASCO</name>
<evidence type="ECO:0000313" key="5">
    <source>
        <dbReference type="Proteomes" id="UP001360560"/>
    </source>
</evidence>
<dbReference type="InterPro" id="IPR021278">
    <property type="entry name" value="ATP19"/>
</dbReference>
<keyword evidence="2" id="KW-0496">Mitochondrion</keyword>
<proteinExistence type="predicted"/>
<dbReference type="GO" id="GO:0015986">
    <property type="term" value="P:proton motive force-driven ATP synthesis"/>
    <property type="evidence" value="ECO:0007669"/>
    <property type="project" value="TreeGrafter"/>
</dbReference>
<evidence type="ECO:0000256" key="1">
    <source>
        <dbReference type="ARBA" id="ARBA00004325"/>
    </source>
</evidence>
<dbReference type="GO" id="GO:0031966">
    <property type="term" value="C:mitochondrial membrane"/>
    <property type="evidence" value="ECO:0007669"/>
    <property type="project" value="UniProtKB-SubCell"/>
</dbReference>
<dbReference type="RefSeq" id="XP_064852453.1">
    <property type="nucleotide sequence ID" value="XM_064996381.1"/>
</dbReference>
<dbReference type="GeneID" id="90073432"/>
<comment type="subcellular location">
    <subcellularLocation>
        <location evidence="1">Mitochondrion membrane</location>
    </subcellularLocation>
</comment>
<accession>A0AAV5QKZ3</accession>
<comment type="caution">
    <text evidence="4">The sequence shown here is derived from an EMBL/GenBank/DDBJ whole genome shotgun (WGS) entry which is preliminary data.</text>
</comment>
<evidence type="ECO:0000256" key="3">
    <source>
        <dbReference type="ARBA" id="ARBA00023136"/>
    </source>
</evidence>
<sequence>MTKKKKKFDRTLKGRSKNNNIIQKKMGSAYIILGKKVLPWQLSAATIGAVVAIAAPKPWGKVAATPAIDASSPEEEKFVKEYLKKNGVEL</sequence>
<dbReference type="PANTHER" id="PTHR28074">
    <property type="entry name" value="ATP SYNTHASE SUBUNIT K, MITOCHONDRIAL"/>
    <property type="match status" value="1"/>
</dbReference>
<dbReference type="EMBL" id="BTFZ01000006">
    <property type="protein sequence ID" value="GMM35453.1"/>
    <property type="molecule type" value="Genomic_DNA"/>
</dbReference>
<protein>
    <submittedName>
        <fullName evidence="4">Uncharacterized protein</fullName>
    </submittedName>
</protein>
<dbReference type="PANTHER" id="PTHR28074:SF1">
    <property type="entry name" value="ATP SYNTHASE SUBUNIT K, MITOCHONDRIAL"/>
    <property type="match status" value="1"/>
</dbReference>
<keyword evidence="3" id="KW-0472">Membrane</keyword>